<dbReference type="OrthoDB" id="9809421at2"/>
<dbReference type="GO" id="GO:0004540">
    <property type="term" value="F:RNA nuclease activity"/>
    <property type="evidence" value="ECO:0007669"/>
    <property type="project" value="InterPro"/>
</dbReference>
<feature type="domain" description="NYN" evidence="1">
    <location>
        <begin position="4"/>
        <end position="146"/>
    </location>
</feature>
<dbReference type="Pfam" id="PF01936">
    <property type="entry name" value="NYN"/>
    <property type="match status" value="1"/>
</dbReference>
<dbReference type="InParanoid" id="A0A1B1AI78"/>
<organism evidence="2 3">
    <name type="scientific">Candidatus Viadribacter manganicus</name>
    <dbReference type="NCBI Taxonomy" id="1759059"/>
    <lineage>
        <taxon>Bacteria</taxon>
        <taxon>Pseudomonadati</taxon>
        <taxon>Pseudomonadota</taxon>
        <taxon>Alphaproteobacteria</taxon>
        <taxon>Hyphomonadales</taxon>
        <taxon>Hyphomonadaceae</taxon>
        <taxon>Candidatus Viadribacter</taxon>
    </lineage>
</organism>
<dbReference type="InterPro" id="IPR021139">
    <property type="entry name" value="NYN"/>
</dbReference>
<dbReference type="EMBL" id="CP013244">
    <property type="protein sequence ID" value="ANP46258.1"/>
    <property type="molecule type" value="Genomic_DNA"/>
</dbReference>
<evidence type="ECO:0000313" key="2">
    <source>
        <dbReference type="EMBL" id="ANP46258.1"/>
    </source>
</evidence>
<gene>
    <name evidence="2" type="ORF">ATE48_10180</name>
</gene>
<dbReference type="Proteomes" id="UP000092498">
    <property type="component" value="Chromosome"/>
</dbReference>
<reference evidence="2 3" key="1">
    <citation type="submission" date="2015-11" db="EMBL/GenBank/DDBJ databases">
        <title>Whole-Genome Sequence of Candidatus Oderbacter manganicum from the National Park Lower Oder Valley, Germany.</title>
        <authorList>
            <person name="Braun B."/>
            <person name="Liere K."/>
            <person name="Szewzyk U."/>
        </authorList>
    </citation>
    <scope>NUCLEOTIDE SEQUENCE [LARGE SCALE GENOMIC DNA]</scope>
    <source>
        <strain evidence="2 3">OTSz_A_272</strain>
    </source>
</reference>
<dbReference type="CDD" id="cd18722">
    <property type="entry name" value="PIN_NicB-like"/>
    <property type="match status" value="1"/>
</dbReference>
<evidence type="ECO:0000313" key="3">
    <source>
        <dbReference type="Proteomes" id="UP000092498"/>
    </source>
</evidence>
<dbReference type="STRING" id="1759059.ATE48_10180"/>
<name>A0A1B1AI78_9PROT</name>
<sequence>MTIRAAFYVDGFNVYHALKRLEQPHLKWLDWHALGTLLIPSRSETLEKVVICTAITTTNPGKQDRHRRYITALESKGVVCLRGHFADEERKCPDCSYTWEKPVEKQGDVNLALSVIDDAHRDNFDHCYLVTADGDQVATAKLLKQRFPAKRLTTLVITGHRHNHAILHVADAKITISENHLERCVFPKLVPGTPAVIRPSEYDPPADWVHPSQRPT</sequence>
<dbReference type="AlphaFoldDB" id="A0A1B1AI78"/>
<dbReference type="KEGG" id="cbot:ATE48_10180"/>
<accession>A0A1B1AI78</accession>
<evidence type="ECO:0000259" key="1">
    <source>
        <dbReference type="Pfam" id="PF01936"/>
    </source>
</evidence>
<protein>
    <recommendedName>
        <fullName evidence="1">NYN domain-containing protein</fullName>
    </recommendedName>
</protein>
<dbReference type="RefSeq" id="WP_066770958.1">
    <property type="nucleotide sequence ID" value="NZ_CP013244.1"/>
</dbReference>
<keyword evidence="3" id="KW-1185">Reference proteome</keyword>
<dbReference type="Gene3D" id="3.40.50.1010">
    <property type="entry name" value="5'-nuclease"/>
    <property type="match status" value="1"/>
</dbReference>
<proteinExistence type="predicted"/>